<dbReference type="EMBL" id="PYWC01000116">
    <property type="protein sequence ID" value="PWW72156.1"/>
    <property type="molecule type" value="Genomic_DNA"/>
</dbReference>
<protein>
    <submittedName>
        <fullName evidence="1">Uncharacterized protein</fullName>
    </submittedName>
</protein>
<name>A0A317SFD6_9PEZI</name>
<proteinExistence type="predicted"/>
<comment type="caution">
    <text evidence="1">The sequence shown here is derived from an EMBL/GenBank/DDBJ whole genome shotgun (WGS) entry which is preliminary data.</text>
</comment>
<organism evidence="1 2">
    <name type="scientific">Tuber magnatum</name>
    <name type="common">white Piedmont truffle</name>
    <dbReference type="NCBI Taxonomy" id="42249"/>
    <lineage>
        <taxon>Eukaryota</taxon>
        <taxon>Fungi</taxon>
        <taxon>Dikarya</taxon>
        <taxon>Ascomycota</taxon>
        <taxon>Pezizomycotina</taxon>
        <taxon>Pezizomycetes</taxon>
        <taxon>Pezizales</taxon>
        <taxon>Tuberaceae</taxon>
        <taxon>Tuber</taxon>
    </lineage>
</organism>
<evidence type="ECO:0000313" key="1">
    <source>
        <dbReference type="EMBL" id="PWW72156.1"/>
    </source>
</evidence>
<dbReference type="Proteomes" id="UP000246991">
    <property type="component" value="Unassembled WGS sequence"/>
</dbReference>
<dbReference type="AlphaFoldDB" id="A0A317SFD6"/>
<accession>A0A317SFD6</accession>
<evidence type="ECO:0000313" key="2">
    <source>
        <dbReference type="Proteomes" id="UP000246991"/>
    </source>
</evidence>
<gene>
    <name evidence="1" type="ORF">C7212DRAFT_348312</name>
</gene>
<sequence length="195" mass="22227">MTPPCVRVLHARDLHSGGQKYGELYCPGYYKYRGLWVLQYYLGPFEICSPAVGPSVVLAFPWQLTSPSTHFTLTPTSEHHAYTTQFDTSLIDSHYRNYPALYKMHFYTQCMHGYTTAPGRENSEWGQCNGIKVFSPRLGGQYHCTSRRLALFIYSATKTDLRVFPPCTIIMRRSLTPFPLKSSLHMLPSLCATLV</sequence>
<reference evidence="1 2" key="1">
    <citation type="submission" date="2018-03" db="EMBL/GenBank/DDBJ databases">
        <title>Genomes of Pezizomycetes fungi and the evolution of truffles.</title>
        <authorList>
            <person name="Murat C."/>
            <person name="Payen T."/>
            <person name="Noel B."/>
            <person name="Kuo A."/>
            <person name="Martin F.M."/>
        </authorList>
    </citation>
    <scope>NUCLEOTIDE SEQUENCE [LARGE SCALE GENOMIC DNA]</scope>
    <source>
        <strain evidence="1">091103-1</strain>
    </source>
</reference>
<keyword evidence="2" id="KW-1185">Reference proteome</keyword>